<dbReference type="AlphaFoldDB" id="A0A6H1TVR0"/>
<protein>
    <submittedName>
        <fullName evidence="1">Uncharacterized protein</fullName>
    </submittedName>
</protein>
<dbReference type="Proteomes" id="UP000500857">
    <property type="component" value="Chromosome"/>
</dbReference>
<gene>
    <name evidence="1" type="ORF">HCG48_08840</name>
</gene>
<sequence length="399" mass="46008">MVLETIKFWYRNTQAKSQDWLTNPEGNGSGKPTQNLPVDITRQLQRKSEELPTAIAHQKALKDSFSKAFENWRSDPEAPNSLVVLGSPTDRLPLLFCETLATQIERQWIHERSLDWERRPSDYASLSVQLKQAIGETQIGFSDEGSTDILEKRQSLVIVPQLEWCFLRCIEGLEAIELLREMIFTDSSRFWLIGCNRWSWQYFDYVSKLSAYLGDRLSLPGLNAEELKTWLDPILNSLNFEFSEEFDEEKIDKFWQQYFSYLAHLSSGIPSVAGDVWWRSLVCPQPSEDEEEKSEAIAESSLKTIKIIPKIPKLPDLPSLLPEDRYLLYSLLLHGGMSLSHLALSLGESETTVQARVHFLWLADAIERKKDFLWVNPAYYPKLRDLLDSNNFLVGKDNI</sequence>
<dbReference type="EMBL" id="CP051167">
    <property type="protein sequence ID" value="QIZ70672.1"/>
    <property type="molecule type" value="Genomic_DNA"/>
</dbReference>
<evidence type="ECO:0000313" key="1">
    <source>
        <dbReference type="EMBL" id="QIZ70672.1"/>
    </source>
</evidence>
<organism evidence="1 2">
    <name type="scientific">Oxynema aestuarii AP17</name>
    <dbReference type="NCBI Taxonomy" id="2064643"/>
    <lineage>
        <taxon>Bacteria</taxon>
        <taxon>Bacillati</taxon>
        <taxon>Cyanobacteriota</taxon>
        <taxon>Cyanophyceae</taxon>
        <taxon>Oscillatoriophycideae</taxon>
        <taxon>Oscillatoriales</taxon>
        <taxon>Oscillatoriaceae</taxon>
        <taxon>Oxynema</taxon>
        <taxon>Oxynema aestuarii</taxon>
    </lineage>
</organism>
<name>A0A6H1TVR0_9CYAN</name>
<keyword evidence="2" id="KW-1185">Reference proteome</keyword>
<dbReference type="KEGG" id="oxy:HCG48_08840"/>
<reference evidence="1 2" key="1">
    <citation type="submission" date="2020-04" db="EMBL/GenBank/DDBJ databases">
        <authorList>
            <person name="Basu S."/>
            <person name="Maruthanayagam V."/>
            <person name="Chakraborty S."/>
            <person name="Pramanik A."/>
            <person name="Mukherjee J."/>
            <person name="Brink B."/>
        </authorList>
    </citation>
    <scope>NUCLEOTIDE SEQUENCE [LARGE SCALE GENOMIC DNA]</scope>
    <source>
        <strain evidence="1 2">AP17</strain>
    </source>
</reference>
<accession>A0A6H1TVR0</accession>
<proteinExistence type="predicted"/>
<dbReference type="RefSeq" id="WP_168568827.1">
    <property type="nucleotide sequence ID" value="NZ_CP051167.1"/>
</dbReference>
<evidence type="ECO:0000313" key="2">
    <source>
        <dbReference type="Proteomes" id="UP000500857"/>
    </source>
</evidence>